<organism evidence="2 3">
    <name type="scientific">Mycena pura</name>
    <dbReference type="NCBI Taxonomy" id="153505"/>
    <lineage>
        <taxon>Eukaryota</taxon>
        <taxon>Fungi</taxon>
        <taxon>Dikarya</taxon>
        <taxon>Basidiomycota</taxon>
        <taxon>Agaricomycotina</taxon>
        <taxon>Agaricomycetes</taxon>
        <taxon>Agaricomycetidae</taxon>
        <taxon>Agaricales</taxon>
        <taxon>Marasmiineae</taxon>
        <taxon>Mycenaceae</taxon>
        <taxon>Mycena</taxon>
    </lineage>
</organism>
<protein>
    <submittedName>
        <fullName evidence="2">Uncharacterized protein</fullName>
    </submittedName>
</protein>
<feature type="region of interest" description="Disordered" evidence="1">
    <location>
        <begin position="98"/>
        <end position="137"/>
    </location>
</feature>
<name>A0AAD6V6P8_9AGAR</name>
<comment type="caution">
    <text evidence="2">The sequence shown here is derived from an EMBL/GenBank/DDBJ whole genome shotgun (WGS) entry which is preliminary data.</text>
</comment>
<evidence type="ECO:0000256" key="1">
    <source>
        <dbReference type="SAM" id="MobiDB-lite"/>
    </source>
</evidence>
<reference evidence="2" key="1">
    <citation type="submission" date="2023-03" db="EMBL/GenBank/DDBJ databases">
        <title>Massive genome expansion in bonnet fungi (Mycena s.s.) driven by repeated elements and novel gene families across ecological guilds.</title>
        <authorList>
            <consortium name="Lawrence Berkeley National Laboratory"/>
            <person name="Harder C.B."/>
            <person name="Miyauchi S."/>
            <person name="Viragh M."/>
            <person name="Kuo A."/>
            <person name="Thoen E."/>
            <person name="Andreopoulos B."/>
            <person name="Lu D."/>
            <person name="Skrede I."/>
            <person name="Drula E."/>
            <person name="Henrissat B."/>
            <person name="Morin E."/>
            <person name="Kohler A."/>
            <person name="Barry K."/>
            <person name="LaButti K."/>
            <person name="Morin E."/>
            <person name="Salamov A."/>
            <person name="Lipzen A."/>
            <person name="Mereny Z."/>
            <person name="Hegedus B."/>
            <person name="Baldrian P."/>
            <person name="Stursova M."/>
            <person name="Weitz H."/>
            <person name="Taylor A."/>
            <person name="Grigoriev I.V."/>
            <person name="Nagy L.G."/>
            <person name="Martin F."/>
            <person name="Kauserud H."/>
        </authorList>
    </citation>
    <scope>NUCLEOTIDE SEQUENCE</scope>
    <source>
        <strain evidence="2">9144</strain>
    </source>
</reference>
<feature type="compositionally biased region" description="Basic and acidic residues" evidence="1">
    <location>
        <begin position="107"/>
        <end position="137"/>
    </location>
</feature>
<keyword evidence="3" id="KW-1185">Reference proteome</keyword>
<accession>A0AAD6V6P8</accession>
<sequence>MTTFCSSGGVFEVIASGHDSASHINASCCPRRHPQSINTGHARRWIQPPTTVVAKGGVQGAFDIRPLPSFPLLRRINRYDRCRAVVRPAQVVKQGGMVDAQGELLEPDLRDPRRSRGEASVHESERKVEAPDDMAEHSGRCEPFGVCEGIRGGVDRYGLESRERNVPEPLGKPRKFSGTLMEAVMGYAVTQLGRSESKEDVTEAISAGRCASTGSSASILINYRPYQALSRSATLLSDATRRQWGRVLATAHGVVPNTSRLEELYCKSCLHIQDIADGPPPGPRRRLRAVSQALDTNVECRGDYQLR</sequence>
<proteinExistence type="predicted"/>
<dbReference type="AlphaFoldDB" id="A0AAD6V6P8"/>
<evidence type="ECO:0000313" key="3">
    <source>
        <dbReference type="Proteomes" id="UP001219525"/>
    </source>
</evidence>
<evidence type="ECO:0000313" key="2">
    <source>
        <dbReference type="EMBL" id="KAJ7202341.1"/>
    </source>
</evidence>
<gene>
    <name evidence="2" type="ORF">GGX14DRAFT_399505</name>
</gene>
<dbReference type="EMBL" id="JARJCW010000055">
    <property type="protein sequence ID" value="KAJ7202341.1"/>
    <property type="molecule type" value="Genomic_DNA"/>
</dbReference>
<dbReference type="Proteomes" id="UP001219525">
    <property type="component" value="Unassembled WGS sequence"/>
</dbReference>